<dbReference type="SUPFAM" id="SSF50685">
    <property type="entry name" value="Barwin-like endoglucanases"/>
    <property type="match status" value="1"/>
</dbReference>
<organism evidence="3 4">
    <name type="scientific">Mycena sanguinolenta</name>
    <dbReference type="NCBI Taxonomy" id="230812"/>
    <lineage>
        <taxon>Eukaryota</taxon>
        <taxon>Fungi</taxon>
        <taxon>Dikarya</taxon>
        <taxon>Basidiomycota</taxon>
        <taxon>Agaricomycotina</taxon>
        <taxon>Agaricomycetes</taxon>
        <taxon>Agaricomycetidae</taxon>
        <taxon>Agaricales</taxon>
        <taxon>Marasmiineae</taxon>
        <taxon>Mycenaceae</taxon>
        <taxon>Mycena</taxon>
    </lineage>
</organism>
<dbReference type="AlphaFoldDB" id="A0A8H6X8H9"/>
<evidence type="ECO:0000256" key="2">
    <source>
        <dbReference type="SAM" id="SignalP"/>
    </source>
</evidence>
<proteinExistence type="predicted"/>
<sequence length="132" mass="14132">MRFSILFFTAVTAFFAVGVQASPVDSPEVNIIARTPYFHGNAVCYYPNGNYGACGWVLQNSDFVIALSPAHWDNGVHCGQHLNVTYNGKNIDGIVGDICSACAPDQIYISSGAFEALAPLGVGVIPVVWNFT</sequence>
<keyword evidence="4" id="KW-1185">Reference proteome</keyword>
<dbReference type="CDD" id="cd22191">
    <property type="entry name" value="DPBB_RlpA_EXP_N-like"/>
    <property type="match status" value="1"/>
</dbReference>
<name>A0A8H6X8H9_9AGAR</name>
<evidence type="ECO:0000313" key="4">
    <source>
        <dbReference type="Proteomes" id="UP000623467"/>
    </source>
</evidence>
<evidence type="ECO:0000313" key="3">
    <source>
        <dbReference type="EMBL" id="KAF7336558.1"/>
    </source>
</evidence>
<dbReference type="Proteomes" id="UP000623467">
    <property type="component" value="Unassembled WGS sequence"/>
</dbReference>
<dbReference type="PANTHER" id="PTHR31836:SF28">
    <property type="entry name" value="SRCR DOMAIN-CONTAINING PROTEIN-RELATED"/>
    <property type="match status" value="1"/>
</dbReference>
<feature type="signal peptide" evidence="2">
    <location>
        <begin position="1"/>
        <end position="21"/>
    </location>
</feature>
<dbReference type="InterPro" id="IPR051477">
    <property type="entry name" value="Expansin_CellWall"/>
</dbReference>
<comment type="caution">
    <text evidence="3">The sequence shown here is derived from an EMBL/GenBank/DDBJ whole genome shotgun (WGS) entry which is preliminary data.</text>
</comment>
<dbReference type="PANTHER" id="PTHR31836">
    <property type="match status" value="1"/>
</dbReference>
<reference evidence="3" key="1">
    <citation type="submission" date="2020-05" db="EMBL/GenBank/DDBJ databases">
        <title>Mycena genomes resolve the evolution of fungal bioluminescence.</title>
        <authorList>
            <person name="Tsai I.J."/>
        </authorList>
    </citation>
    <scope>NUCLEOTIDE SEQUENCE</scope>
    <source>
        <strain evidence="3">160909Yilan</strain>
    </source>
</reference>
<feature type="chain" id="PRO_5034712266" evidence="2">
    <location>
        <begin position="22"/>
        <end position="132"/>
    </location>
</feature>
<protein>
    <submittedName>
        <fullName evidence="3">Barwin-like endoglucanase</fullName>
    </submittedName>
</protein>
<gene>
    <name evidence="3" type="ORF">MSAN_02288000</name>
</gene>
<dbReference type="InterPro" id="IPR036908">
    <property type="entry name" value="RlpA-like_sf"/>
</dbReference>
<accession>A0A8H6X8H9</accession>
<evidence type="ECO:0000256" key="1">
    <source>
        <dbReference type="ARBA" id="ARBA00022729"/>
    </source>
</evidence>
<dbReference type="Gene3D" id="2.40.40.10">
    <property type="entry name" value="RlpA-like domain"/>
    <property type="match status" value="1"/>
</dbReference>
<keyword evidence="1 2" id="KW-0732">Signal</keyword>
<dbReference type="OrthoDB" id="623670at2759"/>
<dbReference type="EMBL" id="JACAZH010000036">
    <property type="protein sequence ID" value="KAF7336558.1"/>
    <property type="molecule type" value="Genomic_DNA"/>
</dbReference>